<dbReference type="GO" id="GO:0009245">
    <property type="term" value="P:lipid A biosynthetic process"/>
    <property type="evidence" value="ECO:0007669"/>
    <property type="project" value="UniProtKB-UniRule"/>
</dbReference>
<keyword evidence="2 7" id="KW-0441">Lipid A biosynthesis</keyword>
<gene>
    <name evidence="7" type="primary">lpxD</name>
    <name evidence="10" type="ORF">GMBLW1_13320</name>
</gene>
<evidence type="ECO:0000256" key="8">
    <source>
        <dbReference type="SAM" id="Coils"/>
    </source>
</evidence>
<evidence type="ECO:0000256" key="4">
    <source>
        <dbReference type="ARBA" id="ARBA00022737"/>
    </source>
</evidence>
<reference evidence="10" key="1">
    <citation type="submission" date="2019-04" db="EMBL/GenBank/DDBJ databases">
        <authorList>
            <consortium name="Science for Life Laboratories"/>
        </authorList>
    </citation>
    <scope>NUCLEOTIDE SEQUENCE</scope>
    <source>
        <strain evidence="10">MBLW1</strain>
    </source>
</reference>
<dbReference type="SUPFAM" id="SSF51161">
    <property type="entry name" value="Trimeric LpxA-like enzymes"/>
    <property type="match status" value="1"/>
</dbReference>
<dbReference type="Gene3D" id="3.40.1390.10">
    <property type="entry name" value="MurE/MurF, N-terminal domain"/>
    <property type="match status" value="1"/>
</dbReference>
<evidence type="ECO:0000256" key="5">
    <source>
        <dbReference type="ARBA" id="ARBA00023098"/>
    </source>
</evidence>
<dbReference type="GO" id="GO:0016410">
    <property type="term" value="F:N-acyltransferase activity"/>
    <property type="evidence" value="ECO:0007669"/>
    <property type="project" value="InterPro"/>
</dbReference>
<evidence type="ECO:0000313" key="11">
    <source>
        <dbReference type="Proteomes" id="UP000464378"/>
    </source>
</evidence>
<comment type="function">
    <text evidence="7">Catalyzes the N-acylation of UDP-3-O-acylglucosamine using 3-hydroxyacyl-ACP as the acyl donor. Is involved in the biosynthesis of lipid A, a phosphorylated glycolipid that anchors the lipopolysaccharide to the outer membrane of the cell.</text>
</comment>
<keyword evidence="6 7" id="KW-0012">Acyltransferase</keyword>
<keyword evidence="5 7" id="KW-0443">Lipid metabolism</keyword>
<evidence type="ECO:0000256" key="2">
    <source>
        <dbReference type="ARBA" id="ARBA00022556"/>
    </source>
</evidence>
<dbReference type="Pfam" id="PF00132">
    <property type="entry name" value="Hexapep"/>
    <property type="match status" value="2"/>
</dbReference>
<evidence type="ECO:0000256" key="7">
    <source>
        <dbReference type="HAMAP-Rule" id="MF_00523"/>
    </source>
</evidence>
<dbReference type="InterPro" id="IPR007691">
    <property type="entry name" value="LpxD"/>
</dbReference>
<dbReference type="InterPro" id="IPR011004">
    <property type="entry name" value="Trimer_LpxA-like_sf"/>
</dbReference>
<dbReference type="HAMAP" id="MF_00523">
    <property type="entry name" value="LpxD"/>
    <property type="match status" value="1"/>
</dbReference>
<dbReference type="UniPathway" id="UPA00973"/>
<proteinExistence type="inferred from homology"/>
<dbReference type="PANTHER" id="PTHR43378:SF2">
    <property type="entry name" value="UDP-3-O-ACYLGLUCOSAMINE N-ACYLTRANSFERASE 1, MITOCHONDRIAL-RELATED"/>
    <property type="match status" value="1"/>
</dbReference>
<comment type="subunit">
    <text evidence="7">Homotrimer.</text>
</comment>
<feature type="active site" description="Proton acceptor" evidence="7">
    <location>
        <position position="293"/>
    </location>
</feature>
<dbReference type="Gene3D" id="2.160.10.10">
    <property type="entry name" value="Hexapeptide repeat proteins"/>
    <property type="match status" value="1"/>
</dbReference>
<dbReference type="EMBL" id="LR593887">
    <property type="protein sequence ID" value="VTS01972.1"/>
    <property type="molecule type" value="Genomic_DNA"/>
</dbReference>
<feature type="domain" description="UDP-3-O-[3-hydroxymyristoyl] glucosamine N-acyltransferase non-repeat region" evidence="9">
    <location>
        <begin position="75"/>
        <end position="138"/>
    </location>
</feature>
<dbReference type="GO" id="GO:0016020">
    <property type="term" value="C:membrane"/>
    <property type="evidence" value="ECO:0007669"/>
    <property type="project" value="GOC"/>
</dbReference>
<keyword evidence="3 7" id="KW-0808">Transferase</keyword>
<dbReference type="EMBL" id="LR586016">
    <property type="protein sequence ID" value="VIP02628.1"/>
    <property type="molecule type" value="Genomic_DNA"/>
</dbReference>
<comment type="pathway">
    <text evidence="7">Bacterial outer membrane biogenesis; LPS lipid A biosynthesis.</text>
</comment>
<dbReference type="PANTHER" id="PTHR43378">
    <property type="entry name" value="UDP-3-O-ACYLGLUCOSAMINE N-ACYLTRANSFERASE"/>
    <property type="match status" value="1"/>
</dbReference>
<accession>A0A6C2YM11</accession>
<dbReference type="NCBIfam" id="NF002060">
    <property type="entry name" value="PRK00892.1"/>
    <property type="match status" value="1"/>
</dbReference>
<name>A0A6C2YM11_9BACT</name>
<dbReference type="Proteomes" id="UP000464378">
    <property type="component" value="Chromosome"/>
</dbReference>
<keyword evidence="8" id="KW-0175">Coiled coil</keyword>
<dbReference type="EC" id="2.3.1.191" evidence="7"/>
<evidence type="ECO:0000256" key="3">
    <source>
        <dbReference type="ARBA" id="ARBA00022679"/>
    </source>
</evidence>
<feature type="coiled-coil region" evidence="8">
    <location>
        <begin position="369"/>
        <end position="396"/>
    </location>
</feature>
<keyword evidence="4 7" id="KW-0677">Repeat</keyword>
<evidence type="ECO:0000256" key="6">
    <source>
        <dbReference type="ARBA" id="ARBA00023315"/>
    </source>
</evidence>
<dbReference type="CDD" id="cd03352">
    <property type="entry name" value="LbH_LpxD"/>
    <property type="match status" value="1"/>
</dbReference>
<dbReference type="FunCoup" id="A0A6C2YM11">
    <property type="interactions" value="308"/>
</dbReference>
<organism evidence="10">
    <name type="scientific">Tuwongella immobilis</name>
    <dbReference type="NCBI Taxonomy" id="692036"/>
    <lineage>
        <taxon>Bacteria</taxon>
        <taxon>Pseudomonadati</taxon>
        <taxon>Planctomycetota</taxon>
        <taxon>Planctomycetia</taxon>
        <taxon>Gemmatales</taxon>
        <taxon>Gemmataceae</taxon>
        <taxon>Tuwongella</taxon>
    </lineage>
</organism>
<keyword evidence="11" id="KW-1185">Reference proteome</keyword>
<dbReference type="Pfam" id="PF04613">
    <property type="entry name" value="LpxD"/>
    <property type="match status" value="1"/>
</dbReference>
<protein>
    <recommendedName>
        <fullName evidence="7">UDP-3-O-acylglucosamine N-acyltransferase</fullName>
        <ecNumber evidence="7">2.3.1.191</ecNumber>
    </recommendedName>
</protein>
<dbReference type="KEGG" id="tim:GMBLW1_13320"/>
<keyword evidence="1 7" id="KW-0444">Lipid biosynthesis</keyword>
<dbReference type="AlphaFoldDB" id="A0A6C2YM11"/>
<evidence type="ECO:0000313" key="10">
    <source>
        <dbReference type="EMBL" id="VIP02628.1"/>
    </source>
</evidence>
<dbReference type="NCBIfam" id="TIGR01853">
    <property type="entry name" value="lipid_A_lpxD"/>
    <property type="match status" value="1"/>
</dbReference>
<sequence>MDACDLPIKSENFSGWIGKSVLTEWADFGIFPCTHSFSHSQTVQRSIMDERTLTVPVTVRQLAEWVHGEVVGDADRVIVAARTPREAQPGDIVFLDHLRHRAMLAQSQASAYVASEDAGLAEKTLIRVKDPFGAFLILFQRLNQIQIPELIPGIDPTARIDSTASVDPTARIDAFAVIGANTIIGPRCWVRSGVAIGARCRLGAEVQLHPHVVLYDDCSLGDRVIIHANAVLGADGYGYRFQGGRHVKIPQMGGVVIENDVEIGAGSTVDRGTFGPTRIGEGSKLDNLVMVGHNTQIGRHVLLCAQVGIAGSCTVGDYVVMGGQVGVGDHLEIGDGAQLAGQSGIKGDIEPRQRIFGTPGVPIREWSRLAMAMKKVPELLELVEKLRDQLDAYAELPPERADEGRPPLREAS</sequence>
<dbReference type="InterPro" id="IPR020573">
    <property type="entry name" value="UDP_GlcNAc_AcTrfase_non-rep"/>
</dbReference>
<dbReference type="InterPro" id="IPR001451">
    <property type="entry name" value="Hexapep"/>
</dbReference>
<evidence type="ECO:0000256" key="1">
    <source>
        <dbReference type="ARBA" id="ARBA00022516"/>
    </source>
</evidence>
<dbReference type="InParanoid" id="A0A6C2YM11"/>
<comment type="catalytic activity">
    <reaction evidence="7">
        <text>a UDP-3-O-[(3R)-3-hydroxyacyl]-alpha-D-glucosamine + a (3R)-hydroxyacyl-[ACP] = a UDP-2-N,3-O-bis[(3R)-3-hydroxyacyl]-alpha-D-glucosamine + holo-[ACP] + H(+)</text>
        <dbReference type="Rhea" id="RHEA:53836"/>
        <dbReference type="Rhea" id="RHEA-COMP:9685"/>
        <dbReference type="Rhea" id="RHEA-COMP:9945"/>
        <dbReference type="ChEBI" id="CHEBI:15378"/>
        <dbReference type="ChEBI" id="CHEBI:64479"/>
        <dbReference type="ChEBI" id="CHEBI:78827"/>
        <dbReference type="ChEBI" id="CHEBI:137740"/>
        <dbReference type="ChEBI" id="CHEBI:137748"/>
        <dbReference type="EC" id="2.3.1.191"/>
    </reaction>
</comment>
<comment type="similarity">
    <text evidence="7">Belongs to the transferase hexapeptide repeat family. LpxD subfamily.</text>
</comment>
<evidence type="ECO:0000259" key="9">
    <source>
        <dbReference type="Pfam" id="PF04613"/>
    </source>
</evidence>
<dbReference type="GO" id="GO:0103118">
    <property type="term" value="F:UDP-3-O-[(3R)-3-hydroxyacyl]-glucosamine N-acyltransferase activity"/>
    <property type="evidence" value="ECO:0007669"/>
    <property type="project" value="UniProtKB-EC"/>
</dbReference>